<dbReference type="EMBL" id="JAYKXN010000001">
    <property type="protein sequence ID" value="KAK7318051.1"/>
    <property type="molecule type" value="Genomic_DNA"/>
</dbReference>
<proteinExistence type="predicted"/>
<sequence>MPCPCLAPTAERRAWEQRRGMVAVVPCSRTPNLVPNNITLVWIFFCIVWIFDRGGSYFRGSTEKLDGVFDVTIKDYLRVCRGKLYG</sequence>
<accession>A0AAN9Q0J4</accession>
<evidence type="ECO:0000313" key="1">
    <source>
        <dbReference type="EMBL" id="KAK7318051.1"/>
    </source>
</evidence>
<dbReference type="Proteomes" id="UP001359559">
    <property type="component" value="Unassembled WGS sequence"/>
</dbReference>
<protein>
    <submittedName>
        <fullName evidence="1">Uncharacterized protein</fullName>
    </submittedName>
</protein>
<name>A0AAN9Q0J4_CLITE</name>
<organism evidence="1 2">
    <name type="scientific">Clitoria ternatea</name>
    <name type="common">Butterfly pea</name>
    <dbReference type="NCBI Taxonomy" id="43366"/>
    <lineage>
        <taxon>Eukaryota</taxon>
        <taxon>Viridiplantae</taxon>
        <taxon>Streptophyta</taxon>
        <taxon>Embryophyta</taxon>
        <taxon>Tracheophyta</taxon>
        <taxon>Spermatophyta</taxon>
        <taxon>Magnoliopsida</taxon>
        <taxon>eudicotyledons</taxon>
        <taxon>Gunneridae</taxon>
        <taxon>Pentapetalae</taxon>
        <taxon>rosids</taxon>
        <taxon>fabids</taxon>
        <taxon>Fabales</taxon>
        <taxon>Fabaceae</taxon>
        <taxon>Papilionoideae</taxon>
        <taxon>50 kb inversion clade</taxon>
        <taxon>NPAAA clade</taxon>
        <taxon>indigoferoid/millettioid clade</taxon>
        <taxon>Phaseoleae</taxon>
        <taxon>Clitoria</taxon>
    </lineage>
</organism>
<gene>
    <name evidence="1" type="ORF">RJT34_02748</name>
</gene>
<dbReference type="AlphaFoldDB" id="A0AAN9Q0J4"/>
<reference evidence="1 2" key="1">
    <citation type="submission" date="2024-01" db="EMBL/GenBank/DDBJ databases">
        <title>The genomes of 5 underutilized Papilionoideae crops provide insights into root nodulation and disease resistance.</title>
        <authorList>
            <person name="Yuan L."/>
        </authorList>
    </citation>
    <scope>NUCLEOTIDE SEQUENCE [LARGE SCALE GENOMIC DNA]</scope>
    <source>
        <strain evidence="1">LY-2023</strain>
        <tissue evidence="1">Leaf</tissue>
    </source>
</reference>
<comment type="caution">
    <text evidence="1">The sequence shown here is derived from an EMBL/GenBank/DDBJ whole genome shotgun (WGS) entry which is preliminary data.</text>
</comment>
<evidence type="ECO:0000313" key="2">
    <source>
        <dbReference type="Proteomes" id="UP001359559"/>
    </source>
</evidence>
<keyword evidence="2" id="KW-1185">Reference proteome</keyword>